<name>A0A915DBL6_9BILA</name>
<protein>
    <submittedName>
        <fullName evidence="2">F-box domain-containing protein</fullName>
    </submittedName>
</protein>
<evidence type="ECO:0000313" key="2">
    <source>
        <dbReference type="WBParaSite" id="jg17712.2"/>
    </source>
</evidence>
<keyword evidence="1" id="KW-1185">Reference proteome</keyword>
<dbReference type="WBParaSite" id="jg17712.2">
    <property type="protein sequence ID" value="jg17712.2"/>
    <property type="gene ID" value="jg17712"/>
</dbReference>
<reference evidence="2" key="1">
    <citation type="submission" date="2022-11" db="UniProtKB">
        <authorList>
            <consortium name="WormBaseParasite"/>
        </authorList>
    </citation>
    <scope>IDENTIFICATION</scope>
</reference>
<dbReference type="Proteomes" id="UP000887574">
    <property type="component" value="Unplaced"/>
</dbReference>
<dbReference type="AlphaFoldDB" id="A0A915DBL6"/>
<organism evidence="1 2">
    <name type="scientific">Ditylenchus dipsaci</name>
    <dbReference type="NCBI Taxonomy" id="166011"/>
    <lineage>
        <taxon>Eukaryota</taxon>
        <taxon>Metazoa</taxon>
        <taxon>Ecdysozoa</taxon>
        <taxon>Nematoda</taxon>
        <taxon>Chromadorea</taxon>
        <taxon>Rhabditida</taxon>
        <taxon>Tylenchina</taxon>
        <taxon>Tylenchomorpha</taxon>
        <taxon>Sphaerularioidea</taxon>
        <taxon>Anguinidae</taxon>
        <taxon>Anguininae</taxon>
        <taxon>Ditylenchus</taxon>
    </lineage>
</organism>
<evidence type="ECO:0000313" key="1">
    <source>
        <dbReference type="Proteomes" id="UP000887574"/>
    </source>
</evidence>
<sequence length="250" mass="28284">MCIANDVLRDVIKLLTVADCQKLFLVSRTFCEICLVHMTHLRNYMLVNGQMDILNENLILSSTKTISLRSVLCFQWVPRNVRACSLQQLVNAIFYVGVGNWDAEGPVGSMQLAKNWRSNPISKPTPRIKKILELWDSGSAPISVHADKRGYAETAAIASIFQAAIQHTLDAEQYSKDVSKIITQLLPWPMQKVEDLGVQLLSSLLFRLQTMTVVPLIFEDKVIDRETIKKNSKKNRLLEQDTDSDDSYSD</sequence>
<accession>A0A915DBL6</accession>
<dbReference type="Pfam" id="PF22945">
    <property type="entry name" value="LEM-3_GIY-YIG"/>
    <property type="match status" value="1"/>
</dbReference>
<proteinExistence type="predicted"/>